<dbReference type="Proteomes" id="UP001189429">
    <property type="component" value="Unassembled WGS sequence"/>
</dbReference>
<feature type="non-terminal residue" evidence="1">
    <location>
        <position position="1"/>
    </location>
</feature>
<evidence type="ECO:0000313" key="1">
    <source>
        <dbReference type="EMBL" id="CAK0800209.1"/>
    </source>
</evidence>
<sequence length="111" mass="11807">VSGDLAARAASTDARDCLYSLRIDERTGREGALSDALKSVAELWSRTASTKHSRHCALHLWRRRRVLSGSSDLVQRLASEASKKLNGAGLSARGGEKAGPQGVDFAAMLDG</sequence>
<evidence type="ECO:0000313" key="2">
    <source>
        <dbReference type="Proteomes" id="UP001189429"/>
    </source>
</evidence>
<keyword evidence="2" id="KW-1185">Reference proteome</keyword>
<name>A0ABN9Q425_9DINO</name>
<accession>A0ABN9Q425</accession>
<dbReference type="EMBL" id="CAUYUJ010002313">
    <property type="protein sequence ID" value="CAK0800209.1"/>
    <property type="molecule type" value="Genomic_DNA"/>
</dbReference>
<organism evidence="1 2">
    <name type="scientific">Prorocentrum cordatum</name>
    <dbReference type="NCBI Taxonomy" id="2364126"/>
    <lineage>
        <taxon>Eukaryota</taxon>
        <taxon>Sar</taxon>
        <taxon>Alveolata</taxon>
        <taxon>Dinophyceae</taxon>
        <taxon>Prorocentrales</taxon>
        <taxon>Prorocentraceae</taxon>
        <taxon>Prorocentrum</taxon>
    </lineage>
</organism>
<gene>
    <name evidence="1" type="ORF">PCOR1329_LOCUS8419</name>
</gene>
<comment type="caution">
    <text evidence="1">The sequence shown here is derived from an EMBL/GenBank/DDBJ whole genome shotgun (WGS) entry which is preliminary data.</text>
</comment>
<reference evidence="1" key="1">
    <citation type="submission" date="2023-10" db="EMBL/GenBank/DDBJ databases">
        <authorList>
            <person name="Chen Y."/>
            <person name="Shah S."/>
            <person name="Dougan E. K."/>
            <person name="Thang M."/>
            <person name="Chan C."/>
        </authorList>
    </citation>
    <scope>NUCLEOTIDE SEQUENCE [LARGE SCALE GENOMIC DNA]</scope>
</reference>
<protein>
    <submittedName>
        <fullName evidence="1">Uncharacterized protein</fullName>
    </submittedName>
</protein>
<feature type="non-terminal residue" evidence="1">
    <location>
        <position position="111"/>
    </location>
</feature>
<proteinExistence type="predicted"/>